<name>A0A165HJL8_9APHY</name>
<feature type="signal peptide" evidence="1">
    <location>
        <begin position="1"/>
        <end position="31"/>
    </location>
</feature>
<dbReference type="RefSeq" id="XP_040769459.1">
    <property type="nucleotide sequence ID" value="XM_040901370.1"/>
</dbReference>
<organism evidence="2 3">
    <name type="scientific">Laetiporus sulphureus 93-53</name>
    <dbReference type="NCBI Taxonomy" id="1314785"/>
    <lineage>
        <taxon>Eukaryota</taxon>
        <taxon>Fungi</taxon>
        <taxon>Dikarya</taxon>
        <taxon>Basidiomycota</taxon>
        <taxon>Agaricomycotina</taxon>
        <taxon>Agaricomycetes</taxon>
        <taxon>Polyporales</taxon>
        <taxon>Laetiporus</taxon>
    </lineage>
</organism>
<dbReference type="Proteomes" id="UP000076871">
    <property type="component" value="Unassembled WGS sequence"/>
</dbReference>
<dbReference type="AlphaFoldDB" id="A0A165HJL8"/>
<dbReference type="GeneID" id="63818402"/>
<evidence type="ECO:0000313" key="2">
    <source>
        <dbReference type="EMBL" id="KZT11811.1"/>
    </source>
</evidence>
<proteinExistence type="predicted"/>
<gene>
    <name evidence="2" type="ORF">LAESUDRAFT_153436</name>
</gene>
<dbReference type="InParanoid" id="A0A165HJL8"/>
<reference evidence="2 3" key="1">
    <citation type="journal article" date="2016" name="Mol. Biol. Evol.">
        <title>Comparative Genomics of Early-Diverging Mushroom-Forming Fungi Provides Insights into the Origins of Lignocellulose Decay Capabilities.</title>
        <authorList>
            <person name="Nagy L.G."/>
            <person name="Riley R."/>
            <person name="Tritt A."/>
            <person name="Adam C."/>
            <person name="Daum C."/>
            <person name="Floudas D."/>
            <person name="Sun H."/>
            <person name="Yadav J.S."/>
            <person name="Pangilinan J."/>
            <person name="Larsson K.H."/>
            <person name="Matsuura K."/>
            <person name="Barry K."/>
            <person name="Labutti K."/>
            <person name="Kuo R."/>
            <person name="Ohm R.A."/>
            <person name="Bhattacharya S.S."/>
            <person name="Shirouzu T."/>
            <person name="Yoshinaga Y."/>
            <person name="Martin F.M."/>
            <person name="Grigoriev I.V."/>
            <person name="Hibbett D.S."/>
        </authorList>
    </citation>
    <scope>NUCLEOTIDE SEQUENCE [LARGE SCALE GENOMIC DNA]</scope>
    <source>
        <strain evidence="2 3">93-53</strain>
    </source>
</reference>
<keyword evidence="3" id="KW-1185">Reference proteome</keyword>
<dbReference type="EMBL" id="KV427606">
    <property type="protein sequence ID" value="KZT11811.1"/>
    <property type="molecule type" value="Genomic_DNA"/>
</dbReference>
<evidence type="ECO:0000313" key="3">
    <source>
        <dbReference type="Proteomes" id="UP000076871"/>
    </source>
</evidence>
<feature type="chain" id="PRO_5007858704" evidence="1">
    <location>
        <begin position="32"/>
        <end position="159"/>
    </location>
</feature>
<protein>
    <submittedName>
        <fullName evidence="2">Uncharacterized protein</fullName>
    </submittedName>
</protein>
<accession>A0A165HJL8</accession>
<keyword evidence="1" id="KW-0732">Signal</keyword>
<evidence type="ECO:0000256" key="1">
    <source>
        <dbReference type="SAM" id="SignalP"/>
    </source>
</evidence>
<sequence length="159" mass="16966">MEHCTSTRSLRCQPCMLSVLLLLDACPSACATLAGAGHPHGQGRQTSLVINISVSRTQSLLLYTRRHYTLSSFTITAVFRPAAGNPPWTAEFCNTASGSRREMHSSCCTNMLPGQETSLMPAILFLVTCTAACFSAETSSALSQGLRQNGASADVPLRI</sequence>